<keyword evidence="3" id="KW-1185">Reference proteome</keyword>
<name>A0ABW7BDW6_9ACTN</name>
<evidence type="ECO:0000256" key="1">
    <source>
        <dbReference type="SAM" id="MobiDB-lite"/>
    </source>
</evidence>
<evidence type="ECO:0000313" key="3">
    <source>
        <dbReference type="Proteomes" id="UP001604267"/>
    </source>
</evidence>
<dbReference type="EMBL" id="JBICYV010000014">
    <property type="protein sequence ID" value="MFG3014112.1"/>
    <property type="molecule type" value="Genomic_DNA"/>
</dbReference>
<evidence type="ECO:0000313" key="2">
    <source>
        <dbReference type="EMBL" id="MFG3014112.1"/>
    </source>
</evidence>
<reference evidence="2 3" key="1">
    <citation type="submission" date="2024-10" db="EMBL/GenBank/DDBJ databases">
        <title>The Natural Products Discovery Center: Release of the First 8490 Sequenced Strains for Exploring Actinobacteria Biosynthetic Diversity.</title>
        <authorList>
            <person name="Kalkreuter E."/>
            <person name="Kautsar S.A."/>
            <person name="Yang D."/>
            <person name="Bader C.D."/>
            <person name="Teijaro C.N."/>
            <person name="Fluegel L."/>
            <person name="Davis C.M."/>
            <person name="Simpson J.R."/>
            <person name="Lauterbach L."/>
            <person name="Steele A.D."/>
            <person name="Gui C."/>
            <person name="Meng S."/>
            <person name="Li G."/>
            <person name="Viehrig K."/>
            <person name="Ye F."/>
            <person name="Su P."/>
            <person name="Kiefer A.F."/>
            <person name="Nichols A."/>
            <person name="Cepeda A.J."/>
            <person name="Yan W."/>
            <person name="Fan B."/>
            <person name="Jiang Y."/>
            <person name="Adhikari A."/>
            <person name="Zheng C.-J."/>
            <person name="Schuster L."/>
            <person name="Cowan T.M."/>
            <person name="Smanski M.J."/>
            <person name="Chevrette M.G."/>
            <person name="De Carvalho L.P.S."/>
            <person name="Shen B."/>
        </authorList>
    </citation>
    <scope>NUCLEOTIDE SEQUENCE [LARGE SCALE GENOMIC DNA]</scope>
    <source>
        <strain evidence="2 3">NPDC048320</strain>
    </source>
</reference>
<sequence length="96" mass="10432">MSRRRAWRTHESYPAAAHLAAAEQVARADLTSVDRRVAAEDMVESVLIGTVQGETVFSALRSEALRHGRGTAGAERELTGRGIMWGMTTTRKAHAA</sequence>
<protein>
    <submittedName>
        <fullName evidence="2">Uncharacterized protein</fullName>
    </submittedName>
</protein>
<dbReference type="RefSeq" id="WP_392820419.1">
    <property type="nucleotide sequence ID" value="NZ_JBICYV010000014.1"/>
</dbReference>
<organism evidence="2 3">
    <name type="scientific">Streptomyces cinerochromogenes</name>
    <dbReference type="NCBI Taxonomy" id="66422"/>
    <lineage>
        <taxon>Bacteria</taxon>
        <taxon>Bacillati</taxon>
        <taxon>Actinomycetota</taxon>
        <taxon>Actinomycetes</taxon>
        <taxon>Kitasatosporales</taxon>
        <taxon>Streptomycetaceae</taxon>
        <taxon>Streptomyces</taxon>
    </lineage>
</organism>
<gene>
    <name evidence="2" type="ORF">ACGFZB_27545</name>
</gene>
<comment type="caution">
    <text evidence="2">The sequence shown here is derived from an EMBL/GenBank/DDBJ whole genome shotgun (WGS) entry which is preliminary data.</text>
</comment>
<proteinExistence type="predicted"/>
<dbReference type="Proteomes" id="UP001604267">
    <property type="component" value="Unassembled WGS sequence"/>
</dbReference>
<accession>A0ABW7BDW6</accession>
<feature type="region of interest" description="Disordered" evidence="1">
    <location>
        <begin position="68"/>
        <end position="96"/>
    </location>
</feature>